<gene>
    <name evidence="2" type="ORF">MSAN_01754500</name>
</gene>
<feature type="transmembrane region" description="Helical" evidence="1">
    <location>
        <begin position="272"/>
        <end position="297"/>
    </location>
</feature>
<accession>A0A8H6XX45</accession>
<feature type="transmembrane region" description="Helical" evidence="1">
    <location>
        <begin position="125"/>
        <end position="143"/>
    </location>
</feature>
<proteinExistence type="predicted"/>
<keyword evidence="1" id="KW-0472">Membrane</keyword>
<feature type="transmembrane region" description="Helical" evidence="1">
    <location>
        <begin position="38"/>
        <end position="56"/>
    </location>
</feature>
<feature type="transmembrane region" description="Helical" evidence="1">
    <location>
        <begin position="68"/>
        <end position="91"/>
    </location>
</feature>
<dbReference type="AlphaFoldDB" id="A0A8H6XX45"/>
<evidence type="ECO:0000313" key="2">
    <source>
        <dbReference type="EMBL" id="KAF7348021.1"/>
    </source>
</evidence>
<keyword evidence="1" id="KW-1133">Transmembrane helix</keyword>
<evidence type="ECO:0000313" key="3">
    <source>
        <dbReference type="Proteomes" id="UP000623467"/>
    </source>
</evidence>
<dbReference type="Proteomes" id="UP000623467">
    <property type="component" value="Unassembled WGS sequence"/>
</dbReference>
<feature type="transmembrane region" description="Helical" evidence="1">
    <location>
        <begin position="240"/>
        <end position="260"/>
    </location>
</feature>
<evidence type="ECO:0000256" key="1">
    <source>
        <dbReference type="SAM" id="Phobius"/>
    </source>
</evidence>
<sequence>MSSHADPTLSAALSEIDALVDRFGYTLMHQVVLTVSESIFFSAYGIFFAVALYSIFRKGLKVRAATVMLVVVVLLYASSLTQWIINLWTALEGIYSLLMVPGVPIPDRPALFFEDFGKIAVPGEGLFVFNMILGDAVVVWRTWVVHCHRILAILLPCVLLLISFVFGLMDIVCNSNLGRATPLPGATTVCPQADLIGWAFSVATNVTCTILIGFQAWRHRKILRLLNAPGKSRRMSSEKVLSLLVESGAIYSLLWLTQVISYLDIPLTSPALFAWAVLKGMGNQLSGLYPTLIIVIVNFRRTIWEETPTGIGNALPWVPNSNPKLSGITDTFGSLRAGDVVHLQSVIDIGTEKAMKHAGLAQDYEV</sequence>
<dbReference type="OrthoDB" id="2744793at2759"/>
<reference evidence="2" key="1">
    <citation type="submission" date="2020-05" db="EMBL/GenBank/DDBJ databases">
        <title>Mycena genomes resolve the evolution of fungal bioluminescence.</title>
        <authorList>
            <person name="Tsai I.J."/>
        </authorList>
    </citation>
    <scope>NUCLEOTIDE SEQUENCE</scope>
    <source>
        <strain evidence="2">160909Yilan</strain>
    </source>
</reference>
<comment type="caution">
    <text evidence="2">The sequence shown here is derived from an EMBL/GenBank/DDBJ whole genome shotgun (WGS) entry which is preliminary data.</text>
</comment>
<protein>
    <submittedName>
        <fullName evidence="2">Uncharacterized protein</fullName>
    </submittedName>
</protein>
<keyword evidence="3" id="KW-1185">Reference proteome</keyword>
<dbReference type="EMBL" id="JACAZH010000017">
    <property type="protein sequence ID" value="KAF7348021.1"/>
    <property type="molecule type" value="Genomic_DNA"/>
</dbReference>
<organism evidence="2 3">
    <name type="scientific">Mycena sanguinolenta</name>
    <dbReference type="NCBI Taxonomy" id="230812"/>
    <lineage>
        <taxon>Eukaryota</taxon>
        <taxon>Fungi</taxon>
        <taxon>Dikarya</taxon>
        <taxon>Basidiomycota</taxon>
        <taxon>Agaricomycotina</taxon>
        <taxon>Agaricomycetes</taxon>
        <taxon>Agaricomycetidae</taxon>
        <taxon>Agaricales</taxon>
        <taxon>Marasmiineae</taxon>
        <taxon>Mycenaceae</taxon>
        <taxon>Mycena</taxon>
    </lineage>
</organism>
<feature type="transmembrane region" description="Helical" evidence="1">
    <location>
        <begin position="195"/>
        <end position="217"/>
    </location>
</feature>
<name>A0A8H6XX45_9AGAR</name>
<keyword evidence="1" id="KW-0812">Transmembrane</keyword>
<feature type="transmembrane region" description="Helical" evidence="1">
    <location>
        <begin position="150"/>
        <end position="169"/>
    </location>
</feature>